<dbReference type="EMBL" id="RZGK01000002">
    <property type="protein sequence ID" value="KAF9701889.1"/>
    <property type="molecule type" value="Genomic_DNA"/>
</dbReference>
<evidence type="ECO:0008006" key="4">
    <source>
        <dbReference type="Google" id="ProtNLM"/>
    </source>
</evidence>
<name>A0A8H7MLW4_9PLEO</name>
<feature type="compositionally biased region" description="Basic and acidic residues" evidence="1">
    <location>
        <begin position="663"/>
        <end position="672"/>
    </location>
</feature>
<feature type="compositionally biased region" description="Low complexity" evidence="1">
    <location>
        <begin position="500"/>
        <end position="514"/>
    </location>
</feature>
<reference evidence="2" key="1">
    <citation type="submission" date="2018-12" db="EMBL/GenBank/DDBJ databases">
        <authorList>
            <person name="Syme R.A."/>
            <person name="Farfan-Caceres L."/>
            <person name="Lichtenzveig J."/>
        </authorList>
    </citation>
    <scope>NUCLEOTIDE SEQUENCE</scope>
    <source>
        <strain evidence="2">Al4</strain>
    </source>
</reference>
<dbReference type="OrthoDB" id="19159at2759"/>
<feature type="compositionally biased region" description="Low complexity" evidence="1">
    <location>
        <begin position="405"/>
        <end position="414"/>
    </location>
</feature>
<feature type="region of interest" description="Disordered" evidence="1">
    <location>
        <begin position="32"/>
        <end position="78"/>
    </location>
</feature>
<comment type="caution">
    <text evidence="2">The sequence shown here is derived from an EMBL/GenBank/DDBJ whole genome shotgun (WGS) entry which is preliminary data.</text>
</comment>
<sequence>MAGQGPEFAALSASAFAAAAFCCSLTHPAATTNGSPAHPPTSSARSQPALLHHNRPRPRPRPRRHLPTHSAMAAPNRSFAGRIASMNSMVSGIENWDDADFEDGDGLLFKNSTVHSLSSRLSVRSESNTGDDDWQVLLTPDDDLSTHKAIFSAKQAGIPIPTSVPASALLGGSIKRLGKPRTSKKMDLDDDWGNDLELPDTTAGGQLKLKAPVPRAPADDHDDFDDWGEGSLGIRFAGTKRDPRGGRSSSASAMSPSLGSCMTLESEDDDLTGLILPTEPLDFNARLTKLKAAEQPSLGAEHPSLGAEHPPLAPSPFPNQQQHHQHQHQHQHHHHQHQHHHHLQLQLQLQPQRDLPPTSVPAVAPGLPADEDVPPPAEHPVHHEPAEDDFEADFDLPATFPPLALPQSLPQSPAVTPITSPPLESEAASSPQPAPRPADEEEDFMDGLDFGAGEVLDTRKLTLNRNIVVKKTASKPATPPAARPTASITFTDKPSGSRIPRPLTTTAARTRLTPVYESGASMHGTTRPMPTTTSAQYLKAKRSAPLLRNANLQPTPRSSVPFLPAGGSNAQSHHVTTRSSQGHLRRDSDPRRPLSPSMRSHSRMSISGQMETPSRAGVRRDLASSALGRHPPPPKKLTKPQRKRNFGDGHELDLFDDLPTSATKERQYEKTPRNSASTKTLRSQTSTSRLPMPDRMTTPLPQTPKSPPKTDHTPRFARDTAASRNAREQRLAGTRSRGEGPIASTPRPMSWQAQVAARSPHTSPTSQRKRSSGQKPQLIRQMTQPYTQTEKGMVYNPSMQRWEGNEDVLVSFSQPNNSTTTLALTTASTPTFAPPGMSHGRAHDRSQSMSHTLLSTIHSAQKNMSAPRLMKMPPAPAPAPSPPRPALISQISAPRGVQYEGRMVFDPVKMTWLKAPRHSTNPQSPMSVGDADEEEDPFAGLDDLKDNESVVGGNNFAGGAGGATNADDATFVGEEFDVGPSFIRRQREEEAVWRRRVEGWVGGIRDSGEQRGGWRWAIREFAASASAGAFEN</sequence>
<feature type="region of interest" description="Disordered" evidence="1">
    <location>
        <begin position="473"/>
        <end position="790"/>
    </location>
</feature>
<dbReference type="GO" id="GO:0044732">
    <property type="term" value="C:mitotic spindle pole body"/>
    <property type="evidence" value="ECO:0007669"/>
    <property type="project" value="TreeGrafter"/>
</dbReference>
<feature type="compositionally biased region" description="Polar residues" evidence="1">
    <location>
        <begin position="568"/>
        <end position="582"/>
    </location>
</feature>
<dbReference type="GO" id="GO:1990334">
    <property type="term" value="C:Bfa1-Bub2 complex"/>
    <property type="evidence" value="ECO:0007669"/>
    <property type="project" value="InterPro"/>
</dbReference>
<organism evidence="2 3">
    <name type="scientific">Ascochyta lentis</name>
    <dbReference type="NCBI Taxonomy" id="205686"/>
    <lineage>
        <taxon>Eukaryota</taxon>
        <taxon>Fungi</taxon>
        <taxon>Dikarya</taxon>
        <taxon>Ascomycota</taxon>
        <taxon>Pezizomycotina</taxon>
        <taxon>Dothideomycetes</taxon>
        <taxon>Pleosporomycetidae</taxon>
        <taxon>Pleosporales</taxon>
        <taxon>Pleosporineae</taxon>
        <taxon>Didymellaceae</taxon>
        <taxon>Ascochyta</taxon>
    </lineage>
</organism>
<feature type="compositionally biased region" description="Polar residues" evidence="1">
    <location>
        <begin position="673"/>
        <end position="689"/>
    </location>
</feature>
<feature type="region of interest" description="Disordered" evidence="1">
    <location>
        <begin position="235"/>
        <end position="264"/>
    </location>
</feature>
<dbReference type="Proteomes" id="UP000651452">
    <property type="component" value="Unassembled WGS sequence"/>
</dbReference>
<feature type="compositionally biased region" description="Basic residues" evidence="1">
    <location>
        <begin position="52"/>
        <end position="67"/>
    </location>
</feature>
<feature type="compositionally biased region" description="Polar residues" evidence="1">
    <location>
        <begin position="32"/>
        <end position="46"/>
    </location>
</feature>
<feature type="compositionally biased region" description="Basic residues" evidence="1">
    <location>
        <begin position="323"/>
        <end position="343"/>
    </location>
</feature>
<protein>
    <recommendedName>
        <fullName evidence="4">Cytokinesis regulator</fullName>
    </recommendedName>
</protein>
<feature type="compositionally biased region" description="Low complexity" evidence="1">
    <location>
        <begin position="246"/>
        <end position="260"/>
    </location>
</feature>
<feature type="compositionally biased region" description="Low complexity" evidence="1">
    <location>
        <begin position="421"/>
        <end position="431"/>
    </location>
</feature>
<dbReference type="GO" id="GO:0031578">
    <property type="term" value="P:mitotic spindle orientation checkpoint signaling"/>
    <property type="evidence" value="ECO:0007669"/>
    <property type="project" value="TreeGrafter"/>
</dbReference>
<keyword evidence="3" id="KW-1185">Reference proteome</keyword>
<dbReference type="AlphaFoldDB" id="A0A8H7MLW4"/>
<evidence type="ECO:0000313" key="2">
    <source>
        <dbReference type="EMBL" id="KAF9701889.1"/>
    </source>
</evidence>
<dbReference type="InterPro" id="IPR034586">
    <property type="entry name" value="Bfa1/Byr4"/>
</dbReference>
<dbReference type="PANTHER" id="PTHR35140">
    <property type="entry name" value="MITOTIC CHECK POINT PROTEIN BFA1"/>
    <property type="match status" value="1"/>
</dbReference>
<feature type="compositionally biased region" description="Polar residues" evidence="1">
    <location>
        <begin position="780"/>
        <end position="790"/>
    </location>
</feature>
<feature type="region of interest" description="Disordered" evidence="1">
    <location>
        <begin position="298"/>
        <end position="445"/>
    </location>
</feature>
<dbReference type="PANTHER" id="PTHR35140:SF1">
    <property type="entry name" value="MITOTIC CHECK POINT PROTEIN BFA1"/>
    <property type="match status" value="1"/>
</dbReference>
<proteinExistence type="predicted"/>
<evidence type="ECO:0000313" key="3">
    <source>
        <dbReference type="Proteomes" id="UP000651452"/>
    </source>
</evidence>
<feature type="compositionally biased region" description="Low complexity" evidence="1">
    <location>
        <begin position="594"/>
        <end position="605"/>
    </location>
</feature>
<accession>A0A8H7MLW4</accession>
<feature type="compositionally biased region" description="Basic residues" evidence="1">
    <location>
        <begin position="632"/>
        <end position="644"/>
    </location>
</feature>
<evidence type="ECO:0000256" key="1">
    <source>
        <dbReference type="SAM" id="MobiDB-lite"/>
    </source>
</evidence>
<feature type="region of interest" description="Disordered" evidence="1">
    <location>
        <begin position="915"/>
        <end position="935"/>
    </location>
</feature>
<gene>
    <name evidence="2" type="ORF">EKO04_000133</name>
</gene>
<reference evidence="2" key="2">
    <citation type="submission" date="2020-09" db="EMBL/GenBank/DDBJ databases">
        <title>Reference genome assembly for Australian Ascochyta lentis isolate Al4.</title>
        <authorList>
            <person name="Lee R.C."/>
            <person name="Farfan-Caceres L.M."/>
            <person name="Debler J.W."/>
            <person name="Williams A.H."/>
            <person name="Henares B.M."/>
        </authorList>
    </citation>
    <scope>NUCLEOTIDE SEQUENCE</scope>
    <source>
        <strain evidence="2">Al4</strain>
    </source>
</reference>
<feature type="compositionally biased region" description="Basic and acidic residues" evidence="1">
    <location>
        <begin position="708"/>
        <end position="718"/>
    </location>
</feature>
<dbReference type="GO" id="GO:0005096">
    <property type="term" value="F:GTPase activator activity"/>
    <property type="evidence" value="ECO:0007669"/>
    <property type="project" value="InterPro"/>
</dbReference>